<evidence type="ECO:0000256" key="1">
    <source>
        <dbReference type="PROSITE-ProRule" id="PRU00464"/>
    </source>
</evidence>
<dbReference type="PANTHER" id="PTHR42997:SF1">
    <property type="entry name" value="AP-4-A PHOSPHORYLASE"/>
    <property type="match status" value="1"/>
</dbReference>
<evidence type="ECO:0000313" key="6">
    <source>
        <dbReference type="Proteomes" id="UP001262767"/>
    </source>
</evidence>
<dbReference type="Gene3D" id="3.30.428.10">
    <property type="entry name" value="HIT-like"/>
    <property type="match status" value="1"/>
</dbReference>
<dbReference type="SUPFAM" id="SSF54197">
    <property type="entry name" value="HIT-like"/>
    <property type="match status" value="1"/>
</dbReference>
<dbReference type="Proteomes" id="UP001262767">
    <property type="component" value="Unassembled WGS sequence"/>
</dbReference>
<reference evidence="4" key="2">
    <citation type="submission" date="2023-07" db="EMBL/GenBank/DDBJ databases">
        <title>Sorghum-associated microbial communities from plants grown in Nebraska, USA.</title>
        <authorList>
            <person name="Schachtman D."/>
        </authorList>
    </citation>
    <scope>NUCLEOTIDE SEQUENCE</scope>
    <source>
        <strain evidence="4">BE44</strain>
    </source>
</reference>
<name>A0AAW8LMB7_ACILW</name>
<dbReference type="AlphaFoldDB" id="A0AAW8LMB7"/>
<dbReference type="InterPro" id="IPR036265">
    <property type="entry name" value="HIT-like_sf"/>
</dbReference>
<protein>
    <submittedName>
        <fullName evidence="4">Diadenosine tetraphosphate (Ap4A) HIT family hydrolase</fullName>
    </submittedName>
</protein>
<accession>A0AAW8LMB7</accession>
<dbReference type="InterPro" id="IPR052908">
    <property type="entry name" value="AP-4-A_phosphorylase"/>
</dbReference>
<dbReference type="PANTHER" id="PTHR42997">
    <property type="entry name" value="HIT FAMILY HYDROLASE"/>
    <property type="match status" value="1"/>
</dbReference>
<evidence type="ECO:0000313" key="4">
    <source>
        <dbReference type="EMBL" id="MDR6629802.1"/>
    </source>
</evidence>
<evidence type="ECO:0000313" key="5">
    <source>
        <dbReference type="Proteomes" id="UP000548425"/>
    </source>
</evidence>
<dbReference type="EMBL" id="JACHLA010000013">
    <property type="protein sequence ID" value="MBB6364100.1"/>
    <property type="molecule type" value="Genomic_DNA"/>
</dbReference>
<dbReference type="Proteomes" id="UP000548425">
    <property type="component" value="Unassembled WGS sequence"/>
</dbReference>
<sequence>MMAETNCPYCNFDEYDVIAKNDYGVVLPEPNSLSEGHCVIIPLRHVASFFEVTDKERKSLMSLLEQARNELQLRYQPAGFHVGFIDGEVFQEKVEHLHIHIIPRYAGKTLKLDERWGIND</sequence>
<dbReference type="GO" id="GO:0016787">
    <property type="term" value="F:hydrolase activity"/>
    <property type="evidence" value="ECO:0007669"/>
    <property type="project" value="UniProtKB-KW"/>
</dbReference>
<feature type="domain" description="HIT" evidence="2">
    <location>
        <begin position="5"/>
        <end position="111"/>
    </location>
</feature>
<organism evidence="4 6">
    <name type="scientific">Acinetobacter lwoffii</name>
    <dbReference type="NCBI Taxonomy" id="28090"/>
    <lineage>
        <taxon>Bacteria</taxon>
        <taxon>Pseudomonadati</taxon>
        <taxon>Pseudomonadota</taxon>
        <taxon>Gammaproteobacteria</taxon>
        <taxon>Moraxellales</taxon>
        <taxon>Moraxellaceae</taxon>
        <taxon>Acinetobacter</taxon>
    </lineage>
</organism>
<evidence type="ECO:0000259" key="2">
    <source>
        <dbReference type="PROSITE" id="PS51084"/>
    </source>
</evidence>
<feature type="short sequence motif" description="Histidine triad motif" evidence="1">
    <location>
        <begin position="96"/>
        <end position="100"/>
    </location>
</feature>
<gene>
    <name evidence="3" type="ORF">HNP34_002243</name>
    <name evidence="4" type="ORF">J2X86_001852</name>
</gene>
<dbReference type="InterPro" id="IPR011146">
    <property type="entry name" value="HIT-like"/>
</dbReference>
<reference evidence="3 5" key="1">
    <citation type="submission" date="2020-08" db="EMBL/GenBank/DDBJ databases">
        <title>Functional genomics of gut bacteria from endangered species of beetles.</title>
        <authorList>
            <person name="Carlos-Shanley C."/>
        </authorList>
    </citation>
    <scope>NUCLEOTIDE SEQUENCE [LARGE SCALE GENOMIC DNA]</scope>
    <source>
        <strain evidence="3 5">S00127</strain>
    </source>
</reference>
<keyword evidence="4" id="KW-0378">Hydrolase</keyword>
<dbReference type="PROSITE" id="PS51084">
    <property type="entry name" value="HIT_2"/>
    <property type="match status" value="1"/>
</dbReference>
<proteinExistence type="predicted"/>
<dbReference type="EMBL" id="JAVDSC010000006">
    <property type="protein sequence ID" value="MDR6629802.1"/>
    <property type="molecule type" value="Genomic_DNA"/>
</dbReference>
<comment type="caution">
    <text evidence="4">The sequence shown here is derived from an EMBL/GenBank/DDBJ whole genome shotgun (WGS) entry which is preliminary data.</text>
</comment>
<dbReference type="Pfam" id="PF01230">
    <property type="entry name" value="HIT"/>
    <property type="match status" value="1"/>
</dbReference>
<evidence type="ECO:0000313" key="3">
    <source>
        <dbReference type="EMBL" id="MBB6364100.1"/>
    </source>
</evidence>